<dbReference type="SUPFAM" id="SSF54593">
    <property type="entry name" value="Glyoxalase/Bleomycin resistance protein/Dihydroxybiphenyl dioxygenase"/>
    <property type="match status" value="1"/>
</dbReference>
<proteinExistence type="predicted"/>
<gene>
    <name evidence="2" type="ORF">JK386_04280</name>
</gene>
<dbReference type="InterPro" id="IPR009725">
    <property type="entry name" value="3_dmu_93_MTrfase"/>
</dbReference>
<keyword evidence="3" id="KW-1185">Reference proteome</keyword>
<dbReference type="PANTHER" id="PTHR33990">
    <property type="entry name" value="PROTEIN YJDN-RELATED"/>
    <property type="match status" value="1"/>
</dbReference>
<dbReference type="RefSeq" id="WP_205290398.1">
    <property type="nucleotide sequence ID" value="NZ_CP074406.1"/>
</dbReference>
<name>A0A938Y345_9ACTN</name>
<dbReference type="PIRSF" id="PIRSF021700">
    <property type="entry name" value="3_dmu_93_MTrfase"/>
    <property type="match status" value="1"/>
</dbReference>
<dbReference type="InterPro" id="IPR029068">
    <property type="entry name" value="Glyas_Bleomycin-R_OHBP_Dase"/>
</dbReference>
<evidence type="ECO:0000313" key="3">
    <source>
        <dbReference type="Proteomes" id="UP000663791"/>
    </source>
</evidence>
<dbReference type="InterPro" id="IPR028973">
    <property type="entry name" value="PhnB-like"/>
</dbReference>
<organism evidence="2 3">
    <name type="scientific">Nocardioides faecalis</name>
    <dbReference type="NCBI Taxonomy" id="2803858"/>
    <lineage>
        <taxon>Bacteria</taxon>
        <taxon>Bacillati</taxon>
        <taxon>Actinomycetota</taxon>
        <taxon>Actinomycetes</taxon>
        <taxon>Propionibacteriales</taxon>
        <taxon>Nocardioidaceae</taxon>
        <taxon>Nocardioides</taxon>
    </lineage>
</organism>
<dbReference type="PANTHER" id="PTHR33990:SF2">
    <property type="entry name" value="PHNB-LIKE DOMAIN-CONTAINING PROTEIN"/>
    <property type="match status" value="1"/>
</dbReference>
<dbReference type="Gene3D" id="3.10.180.10">
    <property type="entry name" value="2,3-Dihydroxybiphenyl 1,2-Dioxygenase, domain 1"/>
    <property type="match status" value="1"/>
</dbReference>
<dbReference type="Proteomes" id="UP000663791">
    <property type="component" value="Unassembled WGS sequence"/>
</dbReference>
<dbReference type="Pfam" id="PF06983">
    <property type="entry name" value="3-dmu-9_3-mt"/>
    <property type="match status" value="1"/>
</dbReference>
<dbReference type="AlphaFoldDB" id="A0A938Y345"/>
<evidence type="ECO:0000313" key="2">
    <source>
        <dbReference type="EMBL" id="MBM9459108.1"/>
    </source>
</evidence>
<dbReference type="CDD" id="cd06588">
    <property type="entry name" value="PhnB_like"/>
    <property type="match status" value="1"/>
</dbReference>
<accession>A0A938Y345</accession>
<sequence length="159" mass="17455">MVSARAHLWFSNGKAGDAARFYEQHIPDSKVTNVVSAPGGLPHTEPGEFIVDFTVAGMPVTAINAGDEFTLSEAFSVYLTVEGQKEVDKYWDLLTADGGLEQPCGWCKDKFGVSWQIVPRELEELCGDMSTPANRRALDAMFTMTKIDIAAMRKAYDDA</sequence>
<evidence type="ECO:0000259" key="1">
    <source>
        <dbReference type="Pfam" id="PF06983"/>
    </source>
</evidence>
<feature type="domain" description="PhnB-like" evidence="1">
    <location>
        <begin position="6"/>
        <end position="118"/>
    </location>
</feature>
<comment type="caution">
    <text evidence="2">The sequence shown here is derived from an EMBL/GenBank/DDBJ whole genome shotgun (WGS) entry which is preliminary data.</text>
</comment>
<dbReference type="EMBL" id="JAERTX010000003">
    <property type="protein sequence ID" value="MBM9459108.1"/>
    <property type="molecule type" value="Genomic_DNA"/>
</dbReference>
<reference evidence="2" key="1">
    <citation type="submission" date="2021-01" db="EMBL/GenBank/DDBJ databases">
        <title>Novel species in genus Nocardioides.</title>
        <authorList>
            <person name="Zhang G."/>
        </authorList>
    </citation>
    <scope>NUCLEOTIDE SEQUENCE</scope>
    <source>
        <strain evidence="2">Zg-536</strain>
    </source>
</reference>
<protein>
    <submittedName>
        <fullName evidence="2">VOC family protein</fullName>
    </submittedName>
</protein>